<dbReference type="PROSITE" id="PS50994">
    <property type="entry name" value="INTEGRASE"/>
    <property type="match status" value="1"/>
</dbReference>
<dbReference type="Gene3D" id="3.30.420.10">
    <property type="entry name" value="Ribonuclease H-like superfamily/Ribonuclease H"/>
    <property type="match status" value="1"/>
</dbReference>
<proteinExistence type="predicted"/>
<accession>A0A371FE70</accession>
<sequence length="280" mass="33293">MRKDIHNTCEKYFIYKVDKSRVSPYNLYTPLPIPTSLWIDISMDFILGLLRSKGGRDSIFVVVDRFSKMTHFIPCYKSDDASHVANLFFRNVVRLYGFVRTIFLDKDTKFLGYFWRSLWSRLGTKLLFSTTCHPQMNRQAEVVNRTLDQLLICFLKKSLRDWEDWIPHIEFAYNRVFNFTTSYSSFELAYGFNPLPPLDLFPLPILPNCVNNEGLSKAQFVQRLHDKARIAHEKERRKVCKKCQQREQGRDLLRVHLRKDRFPHLRKSKFLPRGDDPFKL</sequence>
<dbReference type="SUPFAM" id="SSF53098">
    <property type="entry name" value="Ribonuclease H-like"/>
    <property type="match status" value="1"/>
</dbReference>
<dbReference type="InterPro" id="IPR012337">
    <property type="entry name" value="RNaseH-like_sf"/>
</dbReference>
<dbReference type="InterPro" id="IPR001584">
    <property type="entry name" value="Integrase_cat-core"/>
</dbReference>
<dbReference type="GO" id="GO:0003676">
    <property type="term" value="F:nucleic acid binding"/>
    <property type="evidence" value="ECO:0007669"/>
    <property type="project" value="InterPro"/>
</dbReference>
<protein>
    <recommendedName>
        <fullName evidence="1">Integrase catalytic domain-containing protein</fullName>
    </recommendedName>
</protein>
<comment type="caution">
    <text evidence="2">The sequence shown here is derived from an EMBL/GenBank/DDBJ whole genome shotgun (WGS) entry which is preliminary data.</text>
</comment>
<dbReference type="STRING" id="157652.A0A371FE70"/>
<dbReference type="EMBL" id="QJKJ01009517">
    <property type="protein sequence ID" value="RDX76403.1"/>
    <property type="molecule type" value="Genomic_DNA"/>
</dbReference>
<keyword evidence="3" id="KW-1185">Reference proteome</keyword>
<name>A0A371FE70_MUCPR</name>
<dbReference type="OrthoDB" id="1935586at2759"/>
<gene>
    <name evidence="2" type="ORF">CR513_43607</name>
</gene>
<organism evidence="2 3">
    <name type="scientific">Mucuna pruriens</name>
    <name type="common">Velvet bean</name>
    <name type="synonym">Dolichos pruriens</name>
    <dbReference type="NCBI Taxonomy" id="157652"/>
    <lineage>
        <taxon>Eukaryota</taxon>
        <taxon>Viridiplantae</taxon>
        <taxon>Streptophyta</taxon>
        <taxon>Embryophyta</taxon>
        <taxon>Tracheophyta</taxon>
        <taxon>Spermatophyta</taxon>
        <taxon>Magnoliopsida</taxon>
        <taxon>eudicotyledons</taxon>
        <taxon>Gunneridae</taxon>
        <taxon>Pentapetalae</taxon>
        <taxon>rosids</taxon>
        <taxon>fabids</taxon>
        <taxon>Fabales</taxon>
        <taxon>Fabaceae</taxon>
        <taxon>Papilionoideae</taxon>
        <taxon>50 kb inversion clade</taxon>
        <taxon>NPAAA clade</taxon>
        <taxon>indigoferoid/millettioid clade</taxon>
        <taxon>Phaseoleae</taxon>
        <taxon>Mucuna</taxon>
    </lineage>
</organism>
<feature type="domain" description="Integrase catalytic" evidence="1">
    <location>
        <begin position="28"/>
        <end position="205"/>
    </location>
</feature>
<dbReference type="InterPro" id="IPR036397">
    <property type="entry name" value="RNaseH_sf"/>
</dbReference>
<evidence type="ECO:0000313" key="2">
    <source>
        <dbReference type="EMBL" id="RDX76403.1"/>
    </source>
</evidence>
<reference evidence="2" key="1">
    <citation type="submission" date="2018-05" db="EMBL/GenBank/DDBJ databases">
        <title>Draft genome of Mucuna pruriens seed.</title>
        <authorList>
            <person name="Nnadi N.E."/>
            <person name="Vos R."/>
            <person name="Hasami M.H."/>
            <person name="Devisetty U.K."/>
            <person name="Aguiy J.C."/>
        </authorList>
    </citation>
    <scope>NUCLEOTIDE SEQUENCE [LARGE SCALE GENOMIC DNA]</scope>
    <source>
        <strain evidence="2">JCA_2017</strain>
    </source>
</reference>
<evidence type="ECO:0000313" key="3">
    <source>
        <dbReference type="Proteomes" id="UP000257109"/>
    </source>
</evidence>
<evidence type="ECO:0000259" key="1">
    <source>
        <dbReference type="PROSITE" id="PS50994"/>
    </source>
</evidence>
<dbReference type="AlphaFoldDB" id="A0A371FE70"/>
<dbReference type="Proteomes" id="UP000257109">
    <property type="component" value="Unassembled WGS sequence"/>
</dbReference>
<feature type="non-terminal residue" evidence="2">
    <location>
        <position position="1"/>
    </location>
</feature>
<dbReference type="PANTHER" id="PTHR35046">
    <property type="entry name" value="ZINC KNUCKLE (CCHC-TYPE) FAMILY PROTEIN"/>
    <property type="match status" value="1"/>
</dbReference>
<dbReference type="PANTHER" id="PTHR35046:SF9">
    <property type="entry name" value="RNA-DIRECTED DNA POLYMERASE"/>
    <property type="match status" value="1"/>
</dbReference>
<dbReference type="GO" id="GO:0015074">
    <property type="term" value="P:DNA integration"/>
    <property type="evidence" value="ECO:0007669"/>
    <property type="project" value="InterPro"/>
</dbReference>